<dbReference type="RefSeq" id="WP_008433299.1">
    <property type="nucleotide sequence ID" value="NZ_LVJS01000003.1"/>
</dbReference>
<comment type="caution">
    <text evidence="1">The sequence shown here is derived from an EMBL/GenBank/DDBJ whole genome shotgun (WGS) entry which is preliminary data.</text>
</comment>
<protein>
    <submittedName>
        <fullName evidence="1">Uncharacterized protein</fullName>
    </submittedName>
</protein>
<dbReference type="eggNOG" id="ENOG5031FQ9">
    <property type="taxonomic scope" value="Bacteria"/>
</dbReference>
<dbReference type="EMBL" id="LVJS01000003">
    <property type="protein sequence ID" value="KZC25359.1"/>
    <property type="molecule type" value="Genomic_DNA"/>
</dbReference>
<keyword evidence="2" id="KW-1185">Reference proteome</keyword>
<dbReference type="STRING" id="416169.RHOFW104T7_03970"/>
<sequence length="117" mass="13119">MKLQIDGQQWRLRIDEDELARLRDGRALDSVSYLPDGAAFGFSLALLPVAQAGLQRRGDSWSFGLPVERVEAYVQQLPCKKGLEFALPASAAAEWRLLFEVDVRDSLSHRGAPQRPR</sequence>
<proteinExistence type="predicted"/>
<evidence type="ECO:0000313" key="1">
    <source>
        <dbReference type="EMBL" id="KZC25359.1"/>
    </source>
</evidence>
<evidence type="ECO:0000313" key="2">
    <source>
        <dbReference type="Proteomes" id="UP000076131"/>
    </source>
</evidence>
<dbReference type="AlphaFoldDB" id="A0A154QMG4"/>
<reference evidence="1 2" key="1">
    <citation type="journal article" date="2016" name="MBio">
        <title>Lateral Gene Transfer in a Heavy Metal-Contaminated-Groundwater Microbial Community.</title>
        <authorList>
            <person name="Hemme C.L."/>
            <person name="Green S.J."/>
            <person name="Rishishwar L."/>
            <person name="Prakash O."/>
            <person name="Pettenato A."/>
            <person name="Chakraborty R."/>
            <person name="Deutschbauer A.M."/>
            <person name="Van Nostrand J.D."/>
            <person name="Wu L."/>
            <person name="He Z."/>
            <person name="Jordan I.K."/>
            <person name="Hazen T.C."/>
            <person name="Arkin A.P."/>
            <person name="Kostka J.E."/>
            <person name="Zhou J."/>
        </authorList>
    </citation>
    <scope>NUCLEOTIDE SEQUENCE [LARGE SCALE GENOMIC DNA]</scope>
    <source>
        <strain evidence="1 2">FW104-T7</strain>
    </source>
</reference>
<accession>A0A154QMG4</accession>
<organism evidence="1 2">
    <name type="scientific">Rhodanobacter thiooxydans</name>
    <dbReference type="NCBI Taxonomy" id="416169"/>
    <lineage>
        <taxon>Bacteria</taxon>
        <taxon>Pseudomonadati</taxon>
        <taxon>Pseudomonadota</taxon>
        <taxon>Gammaproteobacteria</taxon>
        <taxon>Lysobacterales</taxon>
        <taxon>Rhodanobacteraceae</taxon>
        <taxon>Rhodanobacter</taxon>
    </lineage>
</organism>
<name>A0A154QMG4_9GAMM</name>
<gene>
    <name evidence="1" type="ORF">RHOFW104T7_03970</name>
</gene>
<dbReference type="Proteomes" id="UP000076131">
    <property type="component" value="Unassembled WGS sequence"/>
</dbReference>